<name>A0A1I5MX59_9BACT</name>
<dbReference type="OrthoDB" id="4710659at2"/>
<reference evidence="8 9" key="1">
    <citation type="submission" date="2016-10" db="EMBL/GenBank/DDBJ databases">
        <authorList>
            <person name="de Groot N.N."/>
        </authorList>
    </citation>
    <scope>NUCLEOTIDE SEQUENCE [LARGE SCALE GENOMIC DNA]</scope>
    <source>
        <strain evidence="8 9">EP1-55-1</strain>
    </source>
</reference>
<evidence type="ECO:0000313" key="9">
    <source>
        <dbReference type="Proteomes" id="UP000199227"/>
    </source>
</evidence>
<dbReference type="AlphaFoldDB" id="A0A1I5MX59"/>
<dbReference type="STRING" id="223786.SAMN05216234_10763"/>
<gene>
    <name evidence="8" type="ORF">SAMN05216234_10763</name>
</gene>
<keyword evidence="6 7" id="KW-0472">Membrane</keyword>
<evidence type="ECO:0000256" key="2">
    <source>
        <dbReference type="ARBA" id="ARBA00022448"/>
    </source>
</evidence>
<keyword evidence="3" id="KW-1003">Cell membrane</keyword>
<evidence type="ECO:0000256" key="3">
    <source>
        <dbReference type="ARBA" id="ARBA00022475"/>
    </source>
</evidence>
<organism evidence="8 9">
    <name type="scientific">Hydrogenimonas thermophila</name>
    <dbReference type="NCBI Taxonomy" id="223786"/>
    <lineage>
        <taxon>Bacteria</taxon>
        <taxon>Pseudomonadati</taxon>
        <taxon>Campylobacterota</taxon>
        <taxon>Epsilonproteobacteria</taxon>
        <taxon>Campylobacterales</taxon>
        <taxon>Hydrogenimonadaceae</taxon>
        <taxon>Hydrogenimonas</taxon>
    </lineage>
</organism>
<dbReference type="InterPro" id="IPR002751">
    <property type="entry name" value="CbiM/NikMN"/>
</dbReference>
<evidence type="ECO:0000256" key="7">
    <source>
        <dbReference type="SAM" id="Phobius"/>
    </source>
</evidence>
<evidence type="ECO:0000256" key="4">
    <source>
        <dbReference type="ARBA" id="ARBA00022692"/>
    </source>
</evidence>
<dbReference type="Pfam" id="PF01891">
    <property type="entry name" value="CbiM"/>
    <property type="match status" value="1"/>
</dbReference>
<feature type="transmembrane region" description="Helical" evidence="7">
    <location>
        <begin position="108"/>
        <end position="127"/>
    </location>
</feature>
<feature type="transmembrane region" description="Helical" evidence="7">
    <location>
        <begin position="73"/>
        <end position="102"/>
    </location>
</feature>
<comment type="subcellular location">
    <subcellularLocation>
        <location evidence="1">Cell membrane</location>
        <topology evidence="1">Multi-pass membrane protein</topology>
    </subcellularLocation>
</comment>
<accession>A0A1I5MX59</accession>
<dbReference type="GO" id="GO:0005886">
    <property type="term" value="C:plasma membrane"/>
    <property type="evidence" value="ECO:0007669"/>
    <property type="project" value="UniProtKB-SubCell"/>
</dbReference>
<dbReference type="Gene3D" id="1.10.1760.20">
    <property type="match status" value="1"/>
</dbReference>
<proteinExistence type="predicted"/>
<keyword evidence="9" id="KW-1185">Reference proteome</keyword>
<feature type="transmembrane region" description="Helical" evidence="7">
    <location>
        <begin position="180"/>
        <end position="202"/>
    </location>
</feature>
<keyword evidence="4 7" id="KW-0812">Transmembrane</keyword>
<feature type="transmembrane region" description="Helical" evidence="7">
    <location>
        <begin position="147"/>
        <end position="168"/>
    </location>
</feature>
<evidence type="ECO:0000256" key="6">
    <source>
        <dbReference type="ARBA" id="ARBA00023136"/>
    </source>
</evidence>
<dbReference type="Proteomes" id="UP000199227">
    <property type="component" value="Unassembled WGS sequence"/>
</dbReference>
<evidence type="ECO:0000256" key="5">
    <source>
        <dbReference type="ARBA" id="ARBA00022989"/>
    </source>
</evidence>
<keyword evidence="2" id="KW-0813">Transport</keyword>
<dbReference type="EMBL" id="FOXB01000007">
    <property type="protein sequence ID" value="SFP14110.1"/>
    <property type="molecule type" value="Genomic_DNA"/>
</dbReference>
<dbReference type="GO" id="GO:0000041">
    <property type="term" value="P:transition metal ion transport"/>
    <property type="evidence" value="ECO:0007669"/>
    <property type="project" value="InterPro"/>
</dbReference>
<keyword evidence="5 7" id="KW-1133">Transmembrane helix</keyword>
<protein>
    <submittedName>
        <fullName evidence="8">ABC-type Co2+ transport system, permease component</fullName>
    </submittedName>
</protein>
<evidence type="ECO:0000313" key="8">
    <source>
        <dbReference type="EMBL" id="SFP14110.1"/>
    </source>
</evidence>
<dbReference type="RefSeq" id="WP_092911414.1">
    <property type="nucleotide sequence ID" value="NZ_FOXB01000007.1"/>
</dbReference>
<evidence type="ECO:0000256" key="1">
    <source>
        <dbReference type="ARBA" id="ARBA00004651"/>
    </source>
</evidence>
<feature type="transmembrane region" description="Helical" evidence="7">
    <location>
        <begin position="40"/>
        <end position="61"/>
    </location>
</feature>
<sequence>MHIEPGVVNGAKMALGYATAGVTLSFGAKVVWEHIKESGIASFIVKSILATIVIFSCFEILPHYPVGVSEVHLILGTTIFLIFGIAPAMVGLALGLLIQGIFFAPFDLPQYGINVTTLLASMMLLHFASKKIIPAKLAYKDISYTQLLKMSIIWEGSIVSWVAFWAFYGQGFGAENINNVLAFGSSYMLVVMIEPLIDLALLSLVKAFYKDLDCNILFDKRLNNCRV</sequence>